<dbReference type="Pfam" id="PF03781">
    <property type="entry name" value="FGE-sulfatase"/>
    <property type="match status" value="1"/>
</dbReference>
<dbReference type="InterPro" id="IPR042095">
    <property type="entry name" value="SUMF_sf"/>
</dbReference>
<proteinExistence type="predicted"/>
<evidence type="ECO:0000313" key="2">
    <source>
        <dbReference type="EMBL" id="PDV97316.1"/>
    </source>
</evidence>
<dbReference type="InterPro" id="IPR005532">
    <property type="entry name" value="SUMF_dom"/>
</dbReference>
<accession>A0A2H3KQ77</accession>
<gene>
    <name evidence="2" type="ORF">A9Q02_19020</name>
</gene>
<keyword evidence="3" id="KW-1185">Reference proteome</keyword>
<dbReference type="SUPFAM" id="SSF52540">
    <property type="entry name" value="P-loop containing nucleoside triphosphate hydrolases"/>
    <property type="match status" value="1"/>
</dbReference>
<reference evidence="2 3" key="1">
    <citation type="submission" date="2016-05" db="EMBL/GenBank/DDBJ databases">
        <authorList>
            <person name="Lavstsen T."/>
            <person name="Jespersen J.S."/>
        </authorList>
    </citation>
    <scope>NUCLEOTIDE SEQUENCE [LARGE SCALE GENOMIC DNA]</scope>
    <source>
        <strain evidence="2 3">B7-9</strain>
    </source>
</reference>
<name>A0A2H3KQ77_9CHLR</name>
<organism evidence="2 3">
    <name type="scientific">Candidatus Chloroploca asiatica</name>
    <dbReference type="NCBI Taxonomy" id="1506545"/>
    <lineage>
        <taxon>Bacteria</taxon>
        <taxon>Bacillati</taxon>
        <taxon>Chloroflexota</taxon>
        <taxon>Chloroflexia</taxon>
        <taxon>Chloroflexales</taxon>
        <taxon>Chloroflexineae</taxon>
        <taxon>Oscillochloridaceae</taxon>
        <taxon>Candidatus Chloroploca</taxon>
    </lineage>
</organism>
<sequence>MTHDELIALANELRALRERWGAAAAHAALATNTTLTAEQRTFVEAEVFGEATPAGGGDTITAGNVTQSTAAIGQGATATTHGSLTVNGTVYGPTVGLNLGTIIYGRDPRDDERRRLIWYLDALANDLRALPLRGLDTQLAGAQGLDLARVYVLLATTTLLPLATGSRETVRRYFADDALTKPAEAYDPERVLPVEAVLHSIALDAERDSPGLILHRAQAATEALYAHPQLVLLGDPGSGKSTFVRHLAWALARRALDQAGPETALRGWTKAPPVLPLLLPLRRLAGALANEVAEAQTVVTLLRATLAGYGVAQPEDLLTDALVRGAAILLLDGLDEVVLERTAEAADRDTTLQAVQAFAERYPQVRIVVTCRTRAFTPALKARLGWPIKTLAPLTLGQVRAFVPAWYGELVAHGHLAPAQADGLSADLIATIAESPRLRAMAASPLLVTLMALLLFRRGTLPRDRPTLYEQILELLLGEWDKVREGQNLADALGRPDWTTARLRPLLDRLSYDAHAAGSSEDGRGRLGKSQVRDALIEFFEAAKLPEPWGAAGRCLDYIEHRSGLLTPDGTTSYVFAHLTLQEHCAGRHMLLSRDPVAQVLARRDDDRWREPLFLGVGVVQATNPFLVEKVLRVLVDRREQGKAKPLARWYRDLILAAELGVDRDWTYLAEQQVDVAGLQADLRDGFVTLLADCDQPLPVAERVRAGFLLGDLGDPRVPVTLAAWQAELAQRSTTFGQPAGYWCYVPAGSYQIGGWKKGQAIATLSLTAFWIARAPITVAQYALFVAEGYGDDAQCWWTPEGWQWKQAHKRQQPDVWDDARFNGANQPVSGVTWYEATAFCAWLTERLAEVLPAGWTLRLPTEAEWEVATAYDAQGQRHPYPWGEAAPTPDLAIYDASGLDRSAPVGCCPAGAAACGALDLVGNVWEWASSRFNAYPSEAAQEVKDFIRDNLNVSWRGGSWYDSSLSVRFGARSMLPPRGWSDVQSIRVVLSPPRSHGCREC</sequence>
<dbReference type="InterPro" id="IPR027417">
    <property type="entry name" value="P-loop_NTPase"/>
</dbReference>
<feature type="domain" description="NACHT" evidence="1">
    <location>
        <begin position="228"/>
        <end position="375"/>
    </location>
</feature>
<dbReference type="InterPro" id="IPR051043">
    <property type="entry name" value="Sulfatase_Mod_Factor_Kinase"/>
</dbReference>
<dbReference type="PROSITE" id="PS50837">
    <property type="entry name" value="NACHT"/>
    <property type="match status" value="1"/>
</dbReference>
<evidence type="ECO:0000259" key="1">
    <source>
        <dbReference type="PROSITE" id="PS50837"/>
    </source>
</evidence>
<dbReference type="GO" id="GO:0120147">
    <property type="term" value="F:formylglycine-generating oxidase activity"/>
    <property type="evidence" value="ECO:0007669"/>
    <property type="project" value="TreeGrafter"/>
</dbReference>
<dbReference type="RefSeq" id="WP_097654590.1">
    <property type="nucleotide sequence ID" value="NZ_LYXE01000156.1"/>
</dbReference>
<dbReference type="InterPro" id="IPR016187">
    <property type="entry name" value="CTDL_fold"/>
</dbReference>
<dbReference type="OrthoDB" id="134770at2"/>
<dbReference type="SUPFAM" id="SSF56436">
    <property type="entry name" value="C-type lectin-like"/>
    <property type="match status" value="1"/>
</dbReference>
<comment type="caution">
    <text evidence="2">The sequence shown here is derived from an EMBL/GenBank/DDBJ whole genome shotgun (WGS) entry which is preliminary data.</text>
</comment>
<dbReference type="Gene3D" id="3.90.1580.10">
    <property type="entry name" value="paralog of FGE (formylglycine-generating enzyme)"/>
    <property type="match status" value="1"/>
</dbReference>
<evidence type="ECO:0000313" key="3">
    <source>
        <dbReference type="Proteomes" id="UP000220922"/>
    </source>
</evidence>
<dbReference type="PANTHER" id="PTHR23150:SF19">
    <property type="entry name" value="FORMYLGLYCINE-GENERATING ENZYME"/>
    <property type="match status" value="1"/>
</dbReference>
<dbReference type="PANTHER" id="PTHR23150">
    <property type="entry name" value="SULFATASE MODIFYING FACTOR 1, 2"/>
    <property type="match status" value="1"/>
</dbReference>
<dbReference type="InterPro" id="IPR007111">
    <property type="entry name" value="NACHT_NTPase"/>
</dbReference>
<dbReference type="EMBL" id="LYXE01000156">
    <property type="protein sequence ID" value="PDV97316.1"/>
    <property type="molecule type" value="Genomic_DNA"/>
</dbReference>
<dbReference type="Gene3D" id="3.40.50.300">
    <property type="entry name" value="P-loop containing nucleotide triphosphate hydrolases"/>
    <property type="match status" value="1"/>
</dbReference>
<dbReference type="Proteomes" id="UP000220922">
    <property type="component" value="Unassembled WGS sequence"/>
</dbReference>
<dbReference type="Pfam" id="PF05729">
    <property type="entry name" value="NACHT"/>
    <property type="match status" value="1"/>
</dbReference>
<dbReference type="AlphaFoldDB" id="A0A2H3KQ77"/>
<protein>
    <recommendedName>
        <fullName evidence="1">NACHT domain-containing protein</fullName>
    </recommendedName>
</protein>